<dbReference type="EMBL" id="WSFO01000012">
    <property type="protein sequence ID" value="KAE9627585.1"/>
    <property type="molecule type" value="Genomic_DNA"/>
</dbReference>
<comment type="similarity">
    <text evidence="3">Belongs to the gamma-BBH/TMLD family.</text>
</comment>
<keyword evidence="7" id="KW-0408">Iron</keyword>
<dbReference type="InterPro" id="IPR042098">
    <property type="entry name" value="TauD-like_sf"/>
</dbReference>
<feature type="domain" description="TauD/TfdA-like" evidence="8">
    <location>
        <begin position="135"/>
        <end position="362"/>
    </location>
</feature>
<proteinExistence type="inferred from homology"/>
<dbReference type="RefSeq" id="WP_158980854.1">
    <property type="nucleotide sequence ID" value="NZ_WSFO01000012.1"/>
</dbReference>
<sequence length="385" mass="42455">MATATTTVTTEPTGTHLTLVTPNGSRRFHAVWLRDNAQDPDTRAPGNGQRLITLRDIPAQTRIACAAIQEGQLEVEFAPEGKTVSFDLDWLDANAYDQTPSAARGWTGEGIQTWDSGLMSDVPTGDFVALSQNPEALCDWLELVTRYGFGKVVNGPVEAGALFKVVDLFGYVRDTNYGKHFDVRTEVNPTNLAFTGLGLQAHTDNPYRDPVPSIQVLYCLESSAAGGENMVVDGFAAALRLREENEAYFDVLAEHCARFEYAGEDGVCLTSRRPMIELAPDGELVGIRFNNRSLAAVTDVPFDKMTEYYAAYRRLGEIIDDEAMEVTFRLEPGESFVLDNTRVLHARKGYSGEGTRWFQGCYADKDGLRSTHDAMRRSGLLEAAE</sequence>
<accession>A0A6A4R7Q5</accession>
<dbReference type="InterPro" id="IPR050411">
    <property type="entry name" value="AlphaKG_dependent_hydroxylases"/>
</dbReference>
<keyword evidence="5 9" id="KW-0223">Dioxygenase</keyword>
<keyword evidence="4" id="KW-0479">Metal-binding</keyword>
<dbReference type="Pfam" id="PF02668">
    <property type="entry name" value="TauD"/>
    <property type="match status" value="1"/>
</dbReference>
<dbReference type="Gene3D" id="3.30.2020.30">
    <property type="match status" value="1"/>
</dbReference>
<dbReference type="InterPro" id="IPR003819">
    <property type="entry name" value="TauD/TfdA-like"/>
</dbReference>
<dbReference type="GO" id="GO:0045329">
    <property type="term" value="P:carnitine biosynthetic process"/>
    <property type="evidence" value="ECO:0007669"/>
    <property type="project" value="TreeGrafter"/>
</dbReference>
<dbReference type="PANTHER" id="PTHR10696">
    <property type="entry name" value="GAMMA-BUTYROBETAINE HYDROXYLASE-RELATED"/>
    <property type="match status" value="1"/>
</dbReference>
<dbReference type="FunFam" id="3.60.130.10:FF:000001">
    <property type="entry name" value="Trimethyllysine dioxygenase, mitochondrial"/>
    <property type="match status" value="1"/>
</dbReference>
<dbReference type="AlphaFoldDB" id="A0A6A4R7Q5"/>
<evidence type="ECO:0000256" key="5">
    <source>
        <dbReference type="ARBA" id="ARBA00022964"/>
    </source>
</evidence>
<evidence type="ECO:0000313" key="10">
    <source>
        <dbReference type="Proteomes" id="UP000441586"/>
    </source>
</evidence>
<evidence type="ECO:0000259" key="8">
    <source>
        <dbReference type="Pfam" id="PF02668"/>
    </source>
</evidence>
<evidence type="ECO:0000256" key="1">
    <source>
        <dbReference type="ARBA" id="ARBA00001954"/>
    </source>
</evidence>
<comment type="cofactor">
    <cofactor evidence="2">
        <name>L-ascorbate</name>
        <dbReference type="ChEBI" id="CHEBI:38290"/>
    </cofactor>
</comment>
<dbReference type="CDD" id="cd00250">
    <property type="entry name" value="CAS_like"/>
    <property type="match status" value="1"/>
</dbReference>
<evidence type="ECO:0000256" key="4">
    <source>
        <dbReference type="ARBA" id="ARBA00022723"/>
    </source>
</evidence>
<name>A0A6A4R7Q5_9RHOB</name>
<reference evidence="9 10" key="1">
    <citation type="submission" date="2019-12" db="EMBL/GenBank/DDBJ databases">
        <authorList>
            <person name="Zhang Y.-J."/>
        </authorList>
    </citation>
    <scope>NUCLEOTIDE SEQUENCE [LARGE SCALE GENOMIC DNA]</scope>
    <source>
        <strain evidence="9 10">H18S-6</strain>
    </source>
</reference>
<organism evidence="9 10">
    <name type="scientific">Parasedimentitalea maritima</name>
    <dbReference type="NCBI Taxonomy" id="2578117"/>
    <lineage>
        <taxon>Bacteria</taxon>
        <taxon>Pseudomonadati</taxon>
        <taxon>Pseudomonadota</taxon>
        <taxon>Alphaproteobacteria</taxon>
        <taxon>Rhodobacterales</taxon>
        <taxon>Paracoccaceae</taxon>
        <taxon>Parasedimentitalea</taxon>
    </lineage>
</organism>
<dbReference type="SUPFAM" id="SSF51197">
    <property type="entry name" value="Clavaminate synthase-like"/>
    <property type="match status" value="1"/>
</dbReference>
<gene>
    <name evidence="9" type="ORF">GP644_18555</name>
</gene>
<dbReference type="Proteomes" id="UP000441586">
    <property type="component" value="Unassembled WGS sequence"/>
</dbReference>
<dbReference type="GO" id="GO:0016706">
    <property type="term" value="F:2-oxoglutarate-dependent dioxygenase activity"/>
    <property type="evidence" value="ECO:0007669"/>
    <property type="project" value="UniProtKB-ARBA"/>
</dbReference>
<dbReference type="InterPro" id="IPR038492">
    <property type="entry name" value="GBBH-like_N_sf"/>
</dbReference>
<dbReference type="PANTHER" id="PTHR10696:SF25">
    <property type="entry name" value="OXIDOREDUCTASE AIM17-RELATED"/>
    <property type="match status" value="1"/>
</dbReference>
<keyword evidence="6" id="KW-0560">Oxidoreductase</keyword>
<evidence type="ECO:0000256" key="6">
    <source>
        <dbReference type="ARBA" id="ARBA00023002"/>
    </source>
</evidence>
<dbReference type="GO" id="GO:0046872">
    <property type="term" value="F:metal ion binding"/>
    <property type="evidence" value="ECO:0007669"/>
    <property type="project" value="UniProtKB-KW"/>
</dbReference>
<evidence type="ECO:0000256" key="2">
    <source>
        <dbReference type="ARBA" id="ARBA00001961"/>
    </source>
</evidence>
<evidence type="ECO:0000256" key="3">
    <source>
        <dbReference type="ARBA" id="ARBA00008654"/>
    </source>
</evidence>
<evidence type="ECO:0000313" key="9">
    <source>
        <dbReference type="EMBL" id="KAE9627585.1"/>
    </source>
</evidence>
<dbReference type="Gene3D" id="3.60.130.10">
    <property type="entry name" value="Clavaminate synthase-like"/>
    <property type="match status" value="1"/>
</dbReference>
<evidence type="ECO:0000256" key="7">
    <source>
        <dbReference type="ARBA" id="ARBA00023004"/>
    </source>
</evidence>
<protein>
    <submittedName>
        <fullName evidence="9">Gamma-butyrobetaine dioxygenase</fullName>
    </submittedName>
</protein>
<comment type="caution">
    <text evidence="9">The sequence shown here is derived from an EMBL/GenBank/DDBJ whole genome shotgun (WGS) entry which is preliminary data.</text>
</comment>
<comment type="cofactor">
    <cofactor evidence="1">
        <name>Fe(2+)</name>
        <dbReference type="ChEBI" id="CHEBI:29033"/>
    </cofactor>
</comment>